<dbReference type="PRINTS" id="PR00690">
    <property type="entry name" value="ADHESNFAMILY"/>
</dbReference>
<dbReference type="PANTHER" id="PTHR42953:SF1">
    <property type="entry name" value="METAL-BINDING PROTEIN HI_0362-RELATED"/>
    <property type="match status" value="1"/>
</dbReference>
<keyword evidence="5 7" id="KW-0732">Signal</keyword>
<keyword evidence="3 6" id="KW-0813">Transport</keyword>
<feature type="chain" id="PRO_5012013190" evidence="7">
    <location>
        <begin position="23"/>
        <end position="299"/>
    </location>
</feature>
<dbReference type="SUPFAM" id="SSF53807">
    <property type="entry name" value="Helical backbone' metal receptor"/>
    <property type="match status" value="1"/>
</dbReference>
<dbReference type="GO" id="GO:0030001">
    <property type="term" value="P:metal ion transport"/>
    <property type="evidence" value="ECO:0007669"/>
    <property type="project" value="InterPro"/>
</dbReference>
<dbReference type="Pfam" id="PF01297">
    <property type="entry name" value="ZnuA"/>
    <property type="match status" value="1"/>
</dbReference>
<keyword evidence="4" id="KW-0479">Metal-binding</keyword>
<evidence type="ECO:0000256" key="3">
    <source>
        <dbReference type="ARBA" id="ARBA00022448"/>
    </source>
</evidence>
<dbReference type="EMBL" id="FYDG01000015">
    <property type="protein sequence ID" value="SNB81479.1"/>
    <property type="molecule type" value="Genomic_DNA"/>
</dbReference>
<organism evidence="8 9">
    <name type="scientific">Rhodoblastus acidophilus</name>
    <name type="common">Rhodopseudomonas acidophila</name>
    <dbReference type="NCBI Taxonomy" id="1074"/>
    <lineage>
        <taxon>Bacteria</taxon>
        <taxon>Pseudomonadati</taxon>
        <taxon>Pseudomonadota</taxon>
        <taxon>Alphaproteobacteria</taxon>
        <taxon>Hyphomicrobiales</taxon>
        <taxon>Rhodoblastaceae</taxon>
        <taxon>Rhodoblastus</taxon>
    </lineage>
</organism>
<evidence type="ECO:0000256" key="4">
    <source>
        <dbReference type="ARBA" id="ARBA00022723"/>
    </source>
</evidence>
<dbReference type="GO" id="GO:0046872">
    <property type="term" value="F:metal ion binding"/>
    <property type="evidence" value="ECO:0007669"/>
    <property type="project" value="UniProtKB-KW"/>
</dbReference>
<evidence type="ECO:0000256" key="6">
    <source>
        <dbReference type="RuleBase" id="RU003512"/>
    </source>
</evidence>
<evidence type="ECO:0000256" key="1">
    <source>
        <dbReference type="ARBA" id="ARBA00004196"/>
    </source>
</evidence>
<reference evidence="9" key="1">
    <citation type="submission" date="2017-06" db="EMBL/GenBank/DDBJ databases">
        <authorList>
            <person name="Varghese N."/>
            <person name="Submissions S."/>
        </authorList>
    </citation>
    <scope>NUCLEOTIDE SEQUENCE [LARGE SCALE GENOMIC DNA]</scope>
    <source>
        <strain evidence="9">DSM 137</strain>
    </source>
</reference>
<comment type="subcellular location">
    <subcellularLocation>
        <location evidence="1">Cell envelope</location>
    </subcellularLocation>
</comment>
<evidence type="ECO:0000313" key="9">
    <source>
        <dbReference type="Proteomes" id="UP000198418"/>
    </source>
</evidence>
<dbReference type="AlphaFoldDB" id="A0A212S805"/>
<protein>
    <submittedName>
        <fullName evidence="8">Zinc/manganese transport system substrate-binding protein</fullName>
    </submittedName>
</protein>
<keyword evidence="9" id="KW-1185">Reference proteome</keyword>
<accession>A0A212S805</accession>
<dbReference type="InterPro" id="IPR006128">
    <property type="entry name" value="Lipoprotein_PsaA-like"/>
</dbReference>
<dbReference type="PRINTS" id="PR00691">
    <property type="entry name" value="ADHESINB"/>
</dbReference>
<evidence type="ECO:0000256" key="2">
    <source>
        <dbReference type="ARBA" id="ARBA00011028"/>
    </source>
</evidence>
<dbReference type="Gene3D" id="3.40.50.1980">
    <property type="entry name" value="Nitrogenase molybdenum iron protein domain"/>
    <property type="match status" value="2"/>
</dbReference>
<dbReference type="InterPro" id="IPR006127">
    <property type="entry name" value="ZnuA-like"/>
</dbReference>
<dbReference type="RefSeq" id="WP_170068173.1">
    <property type="nucleotide sequence ID" value="NZ_FYDG01000015.1"/>
</dbReference>
<dbReference type="CDD" id="cd01137">
    <property type="entry name" value="PsaA"/>
    <property type="match status" value="1"/>
</dbReference>
<feature type="signal peptide" evidence="7">
    <location>
        <begin position="1"/>
        <end position="22"/>
    </location>
</feature>
<proteinExistence type="inferred from homology"/>
<dbReference type="Proteomes" id="UP000198418">
    <property type="component" value="Unassembled WGS sequence"/>
</dbReference>
<dbReference type="PANTHER" id="PTHR42953">
    <property type="entry name" value="HIGH-AFFINITY ZINC UPTAKE SYSTEM PROTEIN ZNUA-RELATED"/>
    <property type="match status" value="1"/>
</dbReference>
<dbReference type="GO" id="GO:0030313">
    <property type="term" value="C:cell envelope"/>
    <property type="evidence" value="ECO:0007669"/>
    <property type="project" value="UniProtKB-SubCell"/>
</dbReference>
<name>A0A212S805_RHOAC</name>
<sequence length="299" mass="31800">MRMKTLLAVMLLLSPALSPARAAAPEKLSVIASFSILGDFVREIGGEKVSVGLLVGPNGDAHVFQPTPADAQALKKAKLIVINGLGLEGWMTRLIASSGAKAPVVVATKGVTPREGEEDGHKGVDPHAWQSIANARIYVANIREGLTAVDPADADYFKTRAGKFLARLDETERAVRAGIAEIPEANRRIVTTHDAFGYFGAAYGFEFIAPVGLSSDAEPSARDIAKLIGQIKAEHVPAVFLENISDPRLMQRISQESGARIGGSLFSDALSTGEGPAPTYIDMMTHNIDELKKALIPHS</sequence>
<gene>
    <name evidence="8" type="ORF">SAMN06265338_11555</name>
</gene>
<evidence type="ECO:0000256" key="7">
    <source>
        <dbReference type="SAM" id="SignalP"/>
    </source>
</evidence>
<comment type="similarity">
    <text evidence="2 6">Belongs to the bacterial solute-binding protein 9 family.</text>
</comment>
<dbReference type="InterPro" id="IPR006129">
    <property type="entry name" value="AdhesinB"/>
</dbReference>
<evidence type="ECO:0000313" key="8">
    <source>
        <dbReference type="EMBL" id="SNB81479.1"/>
    </source>
</evidence>
<dbReference type="InterPro" id="IPR050492">
    <property type="entry name" value="Bact_metal-bind_prot9"/>
</dbReference>
<evidence type="ECO:0000256" key="5">
    <source>
        <dbReference type="ARBA" id="ARBA00022729"/>
    </source>
</evidence>
<dbReference type="GO" id="GO:0007155">
    <property type="term" value="P:cell adhesion"/>
    <property type="evidence" value="ECO:0007669"/>
    <property type="project" value="InterPro"/>
</dbReference>